<dbReference type="GO" id="GO:0005737">
    <property type="term" value="C:cytoplasm"/>
    <property type="evidence" value="ECO:0007669"/>
    <property type="project" value="UniProtKB-SubCell"/>
</dbReference>
<dbReference type="Gene3D" id="3.40.50.720">
    <property type="entry name" value="NAD(P)-binding Rossmann-like Domain"/>
    <property type="match status" value="1"/>
</dbReference>
<comment type="caution">
    <text evidence="7">The sequence shown here is derived from an EMBL/GenBank/DDBJ whole genome shotgun (WGS) entry which is preliminary data.</text>
</comment>
<keyword evidence="3" id="KW-0963">Cytoplasm</keyword>
<dbReference type="PANTHER" id="PTHR44154:SF1">
    <property type="entry name" value="QUINONE OXIDOREDUCTASE"/>
    <property type="match status" value="1"/>
</dbReference>
<dbReference type="EMBL" id="QETB01000001">
    <property type="protein sequence ID" value="PWF27281.1"/>
    <property type="molecule type" value="Genomic_DNA"/>
</dbReference>
<dbReference type="RefSeq" id="WP_109092780.1">
    <property type="nucleotide sequence ID" value="NZ_CAMELQ010000041.1"/>
</dbReference>
<dbReference type="GO" id="GO:0003723">
    <property type="term" value="F:RNA binding"/>
    <property type="evidence" value="ECO:0007669"/>
    <property type="project" value="UniProtKB-KW"/>
</dbReference>
<dbReference type="SUPFAM" id="SSF51735">
    <property type="entry name" value="NAD(P)-binding Rossmann-fold domains"/>
    <property type="match status" value="1"/>
</dbReference>
<dbReference type="Proteomes" id="UP000245283">
    <property type="component" value="Unassembled WGS sequence"/>
</dbReference>
<evidence type="ECO:0000259" key="6">
    <source>
        <dbReference type="SMART" id="SM00829"/>
    </source>
</evidence>
<dbReference type="InterPro" id="IPR013154">
    <property type="entry name" value="ADH-like_N"/>
</dbReference>
<evidence type="ECO:0000256" key="2">
    <source>
        <dbReference type="ARBA" id="ARBA00011881"/>
    </source>
</evidence>
<evidence type="ECO:0000256" key="5">
    <source>
        <dbReference type="ARBA" id="ARBA00022884"/>
    </source>
</evidence>
<dbReference type="GO" id="GO:0016491">
    <property type="term" value="F:oxidoreductase activity"/>
    <property type="evidence" value="ECO:0007669"/>
    <property type="project" value="InterPro"/>
</dbReference>
<dbReference type="Pfam" id="PF08240">
    <property type="entry name" value="ADH_N"/>
    <property type="match status" value="1"/>
</dbReference>
<sequence>MRALYLTAPGSIGNLQVGELPVPEPGPGEVRIKVEAAGLNPVDVSFIQSPSGHPDWQWPHVPAQDSAGTVDAVGEGVEGFAVGDRVANHGAISAEGSLAEYRIATAETLAHIPDGVSALAAAALPCAGLTAYQAIVRRMHVQVGQTVLVTAAAGGVGGFAVQLARLAGARVIGTASSVNHEFVRSLGASDVISYRSENVSDRVLELTDGRGVDAVLDVVSSESATENLKLLVHTGSLAFASGRPDLETVPPFSTAPSIHELALGAAYDHGDSVARKYLASELEVLAGLVAEGKLNPMINRVATLEEAPEALAEVGARHVQGKIVIDLS</sequence>
<name>A0A2V1KC47_9ACTO</name>
<evidence type="ECO:0000256" key="1">
    <source>
        <dbReference type="ARBA" id="ARBA00004496"/>
    </source>
</evidence>
<accession>A0A2V1KC47</accession>
<feature type="domain" description="Enoyl reductase (ER)" evidence="6">
    <location>
        <begin position="10"/>
        <end position="325"/>
    </location>
</feature>
<dbReference type="Gene3D" id="3.90.180.10">
    <property type="entry name" value="Medium-chain alcohol dehydrogenases, catalytic domain"/>
    <property type="match status" value="1"/>
</dbReference>
<keyword evidence="8" id="KW-1185">Reference proteome</keyword>
<dbReference type="GO" id="GO:0008270">
    <property type="term" value="F:zinc ion binding"/>
    <property type="evidence" value="ECO:0007669"/>
    <property type="project" value="InterPro"/>
</dbReference>
<dbReference type="SUPFAM" id="SSF50129">
    <property type="entry name" value="GroES-like"/>
    <property type="match status" value="1"/>
</dbReference>
<proteinExistence type="predicted"/>
<dbReference type="PANTHER" id="PTHR44154">
    <property type="entry name" value="QUINONE OXIDOREDUCTASE"/>
    <property type="match status" value="1"/>
</dbReference>
<reference evidence="8" key="1">
    <citation type="submission" date="2018-05" db="EMBL/GenBank/DDBJ databases">
        <authorList>
            <person name="Li Y."/>
        </authorList>
    </citation>
    <scope>NUCLEOTIDE SEQUENCE [LARGE SCALE GENOMIC DNA]</scope>
    <source>
        <strain evidence="8">sk1b4</strain>
    </source>
</reference>
<organism evidence="7 8">
    <name type="scientific">Ancrocorticia populi</name>
    <dbReference type="NCBI Taxonomy" id="2175228"/>
    <lineage>
        <taxon>Bacteria</taxon>
        <taxon>Bacillati</taxon>
        <taxon>Actinomycetota</taxon>
        <taxon>Actinomycetes</taxon>
        <taxon>Actinomycetales</taxon>
        <taxon>Actinomycetaceae</taxon>
        <taxon>Ancrocorticia</taxon>
    </lineage>
</organism>
<dbReference type="InterPro" id="IPR011032">
    <property type="entry name" value="GroES-like_sf"/>
</dbReference>
<keyword evidence="5" id="KW-0694">RNA-binding</keyword>
<keyword evidence="4" id="KW-0521">NADP</keyword>
<protein>
    <submittedName>
        <fullName evidence="7">Zinc-binding alcohol dehydrogenase</fullName>
    </submittedName>
</protein>
<evidence type="ECO:0000313" key="8">
    <source>
        <dbReference type="Proteomes" id="UP000245283"/>
    </source>
</evidence>
<comment type="subunit">
    <text evidence="2">Homotetramer.</text>
</comment>
<evidence type="ECO:0000313" key="7">
    <source>
        <dbReference type="EMBL" id="PWF27281.1"/>
    </source>
</evidence>
<dbReference type="PROSITE" id="PS01162">
    <property type="entry name" value="QOR_ZETA_CRYSTAL"/>
    <property type="match status" value="1"/>
</dbReference>
<comment type="subcellular location">
    <subcellularLocation>
        <location evidence="1">Cytoplasm</location>
    </subcellularLocation>
</comment>
<dbReference type="AlphaFoldDB" id="A0A2V1KC47"/>
<dbReference type="InterPro" id="IPR036291">
    <property type="entry name" value="NAD(P)-bd_dom_sf"/>
</dbReference>
<dbReference type="OrthoDB" id="3175656at2"/>
<dbReference type="SMART" id="SM00829">
    <property type="entry name" value="PKS_ER"/>
    <property type="match status" value="1"/>
</dbReference>
<dbReference type="Pfam" id="PF13602">
    <property type="entry name" value="ADH_zinc_N_2"/>
    <property type="match status" value="1"/>
</dbReference>
<dbReference type="InterPro" id="IPR020843">
    <property type="entry name" value="ER"/>
</dbReference>
<evidence type="ECO:0000256" key="3">
    <source>
        <dbReference type="ARBA" id="ARBA00022490"/>
    </source>
</evidence>
<gene>
    <name evidence="7" type="ORF">DD236_02505</name>
</gene>
<dbReference type="InterPro" id="IPR002364">
    <property type="entry name" value="Quin_OxRdtase/zeta-crystal_CS"/>
</dbReference>
<evidence type="ECO:0000256" key="4">
    <source>
        <dbReference type="ARBA" id="ARBA00022857"/>
    </source>
</evidence>
<dbReference type="InterPro" id="IPR051603">
    <property type="entry name" value="Zinc-ADH_QOR/CCCR"/>
</dbReference>